<sequence>MKKLKNTAMSADPKNEEELIVRDYLARQRTTMANDRTLLSYIRTALYFLVSGTALIEVKALDHVSDLGYVAFALSVGLLGLGFYNYFRVKRKLEKHYYKQM</sequence>
<dbReference type="AlphaFoldDB" id="I5C3U4"/>
<evidence type="ECO:0000256" key="1">
    <source>
        <dbReference type="ARBA" id="ARBA00004127"/>
    </source>
</evidence>
<comment type="caution">
    <text evidence="7">The sequence shown here is derived from an EMBL/GenBank/DDBJ whole genome shotgun (WGS) entry which is preliminary data.</text>
</comment>
<keyword evidence="4 5" id="KW-0472">Membrane</keyword>
<evidence type="ECO:0000256" key="5">
    <source>
        <dbReference type="SAM" id="Phobius"/>
    </source>
</evidence>
<evidence type="ECO:0000259" key="6">
    <source>
        <dbReference type="Pfam" id="PF02656"/>
    </source>
</evidence>
<keyword evidence="3 5" id="KW-1133">Transmembrane helix</keyword>
<evidence type="ECO:0000256" key="2">
    <source>
        <dbReference type="ARBA" id="ARBA00022692"/>
    </source>
</evidence>
<dbReference type="GO" id="GO:0012505">
    <property type="term" value="C:endomembrane system"/>
    <property type="evidence" value="ECO:0007669"/>
    <property type="project" value="UniProtKB-SubCell"/>
</dbReference>
<feature type="transmembrane region" description="Helical" evidence="5">
    <location>
        <begin position="38"/>
        <end position="56"/>
    </location>
</feature>
<feature type="domain" description="DUF202" evidence="6">
    <location>
        <begin position="29"/>
        <end position="92"/>
    </location>
</feature>
<name>I5C3U4_9BACT</name>
<dbReference type="Proteomes" id="UP000005551">
    <property type="component" value="Unassembled WGS sequence"/>
</dbReference>
<gene>
    <name evidence="7" type="ORF">A3SI_09902</name>
</gene>
<keyword evidence="2 5" id="KW-0812">Transmembrane</keyword>
<protein>
    <recommendedName>
        <fullName evidence="6">DUF202 domain-containing protein</fullName>
    </recommendedName>
</protein>
<accession>I5C3U4</accession>
<evidence type="ECO:0000256" key="3">
    <source>
        <dbReference type="ARBA" id="ARBA00022989"/>
    </source>
</evidence>
<proteinExistence type="predicted"/>
<evidence type="ECO:0000313" key="8">
    <source>
        <dbReference type="Proteomes" id="UP000005551"/>
    </source>
</evidence>
<dbReference type="EMBL" id="AJYA01000020">
    <property type="protein sequence ID" value="EIM76496.1"/>
    <property type="molecule type" value="Genomic_DNA"/>
</dbReference>
<keyword evidence="8" id="KW-1185">Reference proteome</keyword>
<evidence type="ECO:0000256" key="4">
    <source>
        <dbReference type="ARBA" id="ARBA00023136"/>
    </source>
</evidence>
<comment type="subcellular location">
    <subcellularLocation>
        <location evidence="1">Endomembrane system</location>
        <topology evidence="1">Multi-pass membrane protein</topology>
    </subcellularLocation>
</comment>
<dbReference type="PATRIC" id="fig|1189621.3.peg.2061"/>
<evidence type="ECO:0000313" key="7">
    <source>
        <dbReference type="EMBL" id="EIM76496.1"/>
    </source>
</evidence>
<dbReference type="STRING" id="1189621.A3SI_09902"/>
<organism evidence="7 8">
    <name type="scientific">Nitritalea halalkaliphila LW7</name>
    <dbReference type="NCBI Taxonomy" id="1189621"/>
    <lineage>
        <taxon>Bacteria</taxon>
        <taxon>Pseudomonadati</taxon>
        <taxon>Bacteroidota</taxon>
        <taxon>Cytophagia</taxon>
        <taxon>Cytophagales</taxon>
        <taxon>Cyclobacteriaceae</taxon>
        <taxon>Nitritalea</taxon>
    </lineage>
</organism>
<dbReference type="Pfam" id="PF02656">
    <property type="entry name" value="DUF202"/>
    <property type="match status" value="1"/>
</dbReference>
<reference evidence="7 8" key="1">
    <citation type="submission" date="2012-05" db="EMBL/GenBank/DDBJ databases">
        <title>Genome sequence of Nitritalea halalkaliphila LW7.</title>
        <authorList>
            <person name="Jangir P.K."/>
            <person name="Singh A."/>
            <person name="Shivaji S."/>
            <person name="Sharma R."/>
        </authorList>
    </citation>
    <scope>NUCLEOTIDE SEQUENCE [LARGE SCALE GENOMIC DNA]</scope>
    <source>
        <strain evidence="7 8">LW7</strain>
    </source>
</reference>
<dbReference type="InterPro" id="IPR003807">
    <property type="entry name" value="DUF202"/>
</dbReference>
<feature type="transmembrane region" description="Helical" evidence="5">
    <location>
        <begin position="68"/>
        <end position="87"/>
    </location>
</feature>